<reference evidence="9 12" key="3">
    <citation type="submission" date="2020-08" db="EMBL/GenBank/DDBJ databases">
        <title>Comparative genomics of Francisella species.</title>
        <authorList>
            <person name="Sahl J."/>
            <person name="Sjodin A."/>
            <person name="Wagner D."/>
            <person name="Forsman M."/>
        </authorList>
    </citation>
    <scope>NUCLEOTIDE SEQUENCE [LARGE SCALE GENOMIC DNA]</scope>
    <source>
        <strain evidence="9 12">F1093</strain>
    </source>
</reference>
<evidence type="ECO:0000313" key="9">
    <source>
        <dbReference type="EMBL" id="MBK2301610.1"/>
    </source>
</evidence>
<dbReference type="CDD" id="cd05797">
    <property type="entry name" value="Ribosomal_L10"/>
    <property type="match status" value="1"/>
</dbReference>
<accession>A0A080Q6F0</accession>
<proteinExistence type="inferred from homology"/>
<dbReference type="SMR" id="A0A080Q6F0"/>
<dbReference type="PATRIC" id="fig|28110.15.peg.1397"/>
<dbReference type="OMA" id="VRDQKQA"/>
<dbReference type="OrthoDB" id="9808307at2"/>
<dbReference type="KEGG" id="fpx:KU46_274"/>
<sequence length="172" mass="18664">MALRIEDKKAIVAEVAEQVSSALSAAVADYRGLTVNEMTSLRKQARESGVYLRVVRNNLARLAIKGTDFECLGDALKGPLVLALSKDEPGAAAKLFKSFQKDHNAFEVKNLAMSGELFGPEKLDDFAKLPTREEALATLLNVMQAPVTKFVRTLNEIPSQAVRVFAAVGDSK</sequence>
<dbReference type="InterPro" id="IPR047865">
    <property type="entry name" value="Ribosomal_uL10_bac_type"/>
</dbReference>
<keyword evidence="3 6" id="KW-0689">Ribosomal protein</keyword>
<dbReference type="NCBIfam" id="NF000955">
    <property type="entry name" value="PRK00099.1-1"/>
    <property type="match status" value="1"/>
</dbReference>
<comment type="similarity">
    <text evidence="2 6">Belongs to the universal ribosomal protein uL10 family.</text>
</comment>
<dbReference type="Gene3D" id="3.30.70.1730">
    <property type="match status" value="1"/>
</dbReference>
<gene>
    <name evidence="6 9" type="primary">rplJ</name>
    <name evidence="8" type="ORF">DR78_648</name>
    <name evidence="9" type="ORF">IBE52_01650</name>
    <name evidence="7" type="ORF">LA55_1841</name>
</gene>
<evidence type="ECO:0000313" key="11">
    <source>
        <dbReference type="Proteomes" id="UP000031830"/>
    </source>
</evidence>
<protein>
    <recommendedName>
        <fullName evidence="5 6">Large ribosomal subunit protein uL10</fullName>
    </recommendedName>
</protein>
<evidence type="ECO:0000256" key="6">
    <source>
        <dbReference type="HAMAP-Rule" id="MF_00362"/>
    </source>
</evidence>
<evidence type="ECO:0000313" key="10">
    <source>
        <dbReference type="Proteomes" id="UP000029117"/>
    </source>
</evidence>
<comment type="function">
    <text evidence="1 6">Forms part of the ribosomal stalk, playing a central role in the interaction of the ribosome with GTP-bound translation factors.</text>
</comment>
<evidence type="ECO:0000256" key="1">
    <source>
        <dbReference type="ARBA" id="ARBA00002633"/>
    </source>
</evidence>
<reference evidence="8 10" key="1">
    <citation type="submission" date="2014-04" db="EMBL/GenBank/DDBJ databases">
        <authorList>
            <person name="Bishop-Lilly K.A."/>
            <person name="Broomall S.M."/>
            <person name="Chain P.S."/>
            <person name="Chertkov O."/>
            <person name="Coyne S.R."/>
            <person name="Daligault H.E."/>
            <person name="Davenport K.W."/>
            <person name="Erkkila T."/>
            <person name="Frey K.G."/>
            <person name="Gibbons H.S."/>
            <person name="Gu W."/>
            <person name="Jaissle J."/>
            <person name="Johnson S.L."/>
            <person name="Koroleva G.I."/>
            <person name="Ladner J.T."/>
            <person name="Lo C.-C."/>
            <person name="Minogue T.D."/>
            <person name="Munk C."/>
            <person name="Palacios G.F."/>
            <person name="Redden C.L."/>
            <person name="Rosenzweig C.N."/>
            <person name="Scholz M.B."/>
            <person name="Teshima H."/>
            <person name="Xu Y."/>
        </authorList>
    </citation>
    <scope>NUCLEOTIDE SEQUENCE [LARGE SCALE GENOMIC DNA]</scope>
    <source>
        <strain evidence="8 10">FAJ</strain>
    </source>
</reference>
<dbReference type="EMBL" id="JOUE01000006">
    <property type="protein sequence ID" value="KFJ42584.1"/>
    <property type="molecule type" value="Genomic_DNA"/>
</dbReference>
<dbReference type="Proteomes" id="UP000760407">
    <property type="component" value="Unassembled WGS sequence"/>
</dbReference>
<evidence type="ECO:0000313" key="12">
    <source>
        <dbReference type="Proteomes" id="UP000760407"/>
    </source>
</evidence>
<dbReference type="GO" id="GO:0006412">
    <property type="term" value="P:translation"/>
    <property type="evidence" value="ECO:0007669"/>
    <property type="project" value="UniProtKB-UniRule"/>
</dbReference>
<dbReference type="KEGG" id="fpz:LA55_1841"/>
<keyword evidence="6" id="KW-0699">rRNA-binding</keyword>
<dbReference type="KEGG" id="fpi:BF30_1283"/>
<dbReference type="InterPro" id="IPR001790">
    <property type="entry name" value="Ribosomal_uL10"/>
</dbReference>
<evidence type="ECO:0000256" key="5">
    <source>
        <dbReference type="ARBA" id="ARBA00035202"/>
    </source>
</evidence>
<dbReference type="InterPro" id="IPR022973">
    <property type="entry name" value="Ribosomal_uL10_bac"/>
</dbReference>
<dbReference type="AlphaFoldDB" id="A0A080Q6F0"/>
<keyword evidence="6" id="KW-0694">RNA-binding</keyword>
<keyword evidence="12" id="KW-1185">Reference proteome</keyword>
<dbReference type="KEGG" id="fpm:LA56_1138"/>
<dbReference type="EMBL" id="CP009440">
    <property type="protein sequence ID" value="AJI53879.1"/>
    <property type="molecule type" value="Genomic_DNA"/>
</dbReference>
<dbReference type="GO" id="GO:0005840">
    <property type="term" value="C:ribosome"/>
    <property type="evidence" value="ECO:0007669"/>
    <property type="project" value="UniProtKB-KW"/>
</dbReference>
<comment type="subunit">
    <text evidence="6">Part of the ribosomal stalk of the 50S ribosomal subunit. The N-terminus interacts with L11 and the large rRNA to form the base of the stalk. The C-terminus forms an elongated spine to which L12 dimers bind in a sequential fashion forming a multimeric L10(L12)X complex.</text>
</comment>
<dbReference type="Gene3D" id="6.10.250.290">
    <property type="match status" value="1"/>
</dbReference>
<dbReference type="HAMAP" id="MF_00362">
    <property type="entry name" value="Ribosomal_uL10"/>
    <property type="match status" value="1"/>
</dbReference>
<organism evidence="7 11">
    <name type="scientific">Francisella philomiragia</name>
    <dbReference type="NCBI Taxonomy" id="28110"/>
    <lineage>
        <taxon>Bacteria</taxon>
        <taxon>Pseudomonadati</taxon>
        <taxon>Pseudomonadota</taxon>
        <taxon>Gammaproteobacteria</taxon>
        <taxon>Thiotrichales</taxon>
        <taxon>Francisellaceae</taxon>
        <taxon>Francisella</taxon>
    </lineage>
</organism>
<dbReference type="GeneID" id="93254281"/>
<evidence type="ECO:0000313" key="8">
    <source>
        <dbReference type="EMBL" id="KFJ42584.1"/>
    </source>
</evidence>
<dbReference type="KEGG" id="fpj:LA02_695"/>
<dbReference type="GO" id="GO:0070180">
    <property type="term" value="F:large ribosomal subunit rRNA binding"/>
    <property type="evidence" value="ECO:0007669"/>
    <property type="project" value="UniProtKB-UniRule"/>
</dbReference>
<dbReference type="RefSeq" id="WP_004287058.1">
    <property type="nucleotide sequence ID" value="NZ_CP009343.1"/>
</dbReference>
<dbReference type="GO" id="GO:1990904">
    <property type="term" value="C:ribonucleoprotein complex"/>
    <property type="evidence" value="ECO:0007669"/>
    <property type="project" value="UniProtKB-KW"/>
</dbReference>
<keyword evidence="4 6" id="KW-0687">Ribonucleoprotein</keyword>
<evidence type="ECO:0000256" key="4">
    <source>
        <dbReference type="ARBA" id="ARBA00023274"/>
    </source>
</evidence>
<dbReference type="SUPFAM" id="SSF160369">
    <property type="entry name" value="Ribosomal protein L10-like"/>
    <property type="match status" value="1"/>
</dbReference>
<reference evidence="7 11" key="2">
    <citation type="journal article" date="2015" name="Genome Announc.">
        <title>Genome sequencing of 18 francisella strains to aid in assay development and testing.</title>
        <authorList>
            <person name="Johnson S.L."/>
            <person name="Daligault H.E."/>
            <person name="Davenport K.W."/>
            <person name="Coyne S.R."/>
            <person name="Frey K.G."/>
            <person name="Koroleva G.I."/>
            <person name="Broomall S.M."/>
            <person name="Bishop-Lilly K.A."/>
            <person name="Bruce D.C."/>
            <person name="Chertkov O."/>
            <person name="Freitas T."/>
            <person name="Jaissle J."/>
            <person name="Ladner J.T."/>
            <person name="Rosenzweig C.N."/>
            <person name="Gibbons H.S."/>
            <person name="Palacios G.F."/>
            <person name="Redden C.L."/>
            <person name="Xu Y."/>
            <person name="Minogue T.D."/>
            <person name="Chain P.S."/>
        </authorList>
    </citation>
    <scope>NUCLEOTIDE SEQUENCE [LARGE SCALE GENOMIC DNA]</scope>
    <source>
        <strain evidence="7 11">GA01-2794</strain>
    </source>
</reference>
<dbReference type="PANTHER" id="PTHR11560">
    <property type="entry name" value="39S RIBOSOMAL PROTEIN L10, MITOCHONDRIAL"/>
    <property type="match status" value="1"/>
</dbReference>
<dbReference type="EMBL" id="JACTSG010000001">
    <property type="protein sequence ID" value="MBK2301610.1"/>
    <property type="molecule type" value="Genomic_DNA"/>
</dbReference>
<dbReference type="InterPro" id="IPR043141">
    <property type="entry name" value="Ribosomal_uL10-like_sf"/>
</dbReference>
<evidence type="ECO:0000256" key="2">
    <source>
        <dbReference type="ARBA" id="ARBA00008889"/>
    </source>
</evidence>
<evidence type="ECO:0000313" key="7">
    <source>
        <dbReference type="EMBL" id="AJI53879.1"/>
    </source>
</evidence>
<dbReference type="Proteomes" id="UP000031830">
    <property type="component" value="Chromosome"/>
</dbReference>
<dbReference type="Proteomes" id="UP000029117">
    <property type="component" value="Unassembled WGS sequence"/>
</dbReference>
<evidence type="ECO:0000256" key="3">
    <source>
        <dbReference type="ARBA" id="ARBA00022980"/>
    </source>
</evidence>
<name>A0A080Q6F0_9GAMM</name>
<dbReference type="STRING" id="28110.KU46_274"/>
<dbReference type="Pfam" id="PF00466">
    <property type="entry name" value="Ribosomal_L10"/>
    <property type="match status" value="1"/>
</dbReference>